<dbReference type="SMART" id="SM00829">
    <property type="entry name" value="PKS_ER"/>
    <property type="match status" value="1"/>
</dbReference>
<sequence length="323" mass="33601">MCDDGKGGRAVSVERLSADQLPEGDVTVQVEWSCLNYKDALGITGSGPILRRLPMVPGVDFAGTVTQSASPEVAIGDRVILNGWGVGETRWGGFAKLARVEGAWLTPCPADMSPRAAMSLGTAGYTAMLCVQALRDCGLTPSGGPVLVTGASGGVGSVAVLLLKALGHEVTAVTSRSTEKLYLLDELGADSVIGPDDINPGRRPFGKPLWSGVIDVCGGDILTQACAATRYGGTVAACGLAAAAEFSSSVMPFILRGVGLLGIDSVMRPQEDRIRAWEELALLLPQGLTGPMTQEIGLHELTCASEALLDRKLRGRTVVRLDA</sequence>
<accession>U2YPG6</accession>
<evidence type="ECO:0000313" key="2">
    <source>
        <dbReference type="EMBL" id="GAD57286.1"/>
    </source>
</evidence>
<comment type="caution">
    <text evidence="2">The sequence shown here is derived from an EMBL/GenBank/DDBJ whole genome shotgun (WGS) entry which is preliminary data.</text>
</comment>
<name>U2YPG6_9RHOB</name>
<dbReference type="EMBL" id="BATB01000075">
    <property type="protein sequence ID" value="GAD57286.1"/>
    <property type="molecule type" value="Genomic_DNA"/>
</dbReference>
<dbReference type="InterPro" id="IPR014188">
    <property type="entry name" value="Acrylyl-CoA_reductase_AcuI"/>
</dbReference>
<reference evidence="2" key="1">
    <citation type="journal article" date="2013" name="Genome Announc.">
        <title>Draft Genome Sequence of Loktanella cinnabarina LL-001T, Isolated from Deep-Sea Floor Sediment.</title>
        <authorList>
            <person name="Nishi S."/>
            <person name="Tsubouchi T."/>
            <person name="Takaki Y."/>
            <person name="Koyanagi R."/>
            <person name="Satoh N."/>
            <person name="Maruyama T."/>
            <person name="Hatada Y."/>
        </authorList>
    </citation>
    <scope>NUCLEOTIDE SEQUENCE [LARGE SCALE GENOMIC DNA]</scope>
    <source>
        <strain evidence="2">LL-001</strain>
    </source>
</reference>
<dbReference type="Pfam" id="PF00107">
    <property type="entry name" value="ADH_zinc_N"/>
    <property type="match status" value="1"/>
</dbReference>
<dbReference type="InterPro" id="IPR036291">
    <property type="entry name" value="NAD(P)-bd_dom_sf"/>
</dbReference>
<dbReference type="CDD" id="cd08288">
    <property type="entry name" value="MDR_yhdh"/>
    <property type="match status" value="1"/>
</dbReference>
<evidence type="ECO:0000259" key="1">
    <source>
        <dbReference type="SMART" id="SM00829"/>
    </source>
</evidence>
<protein>
    <submittedName>
        <fullName evidence="2">Alcohol dehydrogenase</fullName>
    </submittedName>
</protein>
<dbReference type="InterPro" id="IPR013154">
    <property type="entry name" value="ADH-like_N"/>
</dbReference>
<keyword evidence="3" id="KW-1185">Reference proteome</keyword>
<evidence type="ECO:0000313" key="3">
    <source>
        <dbReference type="Proteomes" id="UP000016566"/>
    </source>
</evidence>
<feature type="domain" description="Enoyl reductase (ER)" evidence="1">
    <location>
        <begin position="8"/>
        <end position="319"/>
    </location>
</feature>
<dbReference type="eggNOG" id="COG0604">
    <property type="taxonomic scope" value="Bacteria"/>
</dbReference>
<proteinExistence type="predicted"/>
<dbReference type="SUPFAM" id="SSF51735">
    <property type="entry name" value="NAD(P)-binding Rossmann-fold domains"/>
    <property type="match status" value="1"/>
</dbReference>
<dbReference type="AlphaFoldDB" id="U2YPG6"/>
<dbReference type="InterPro" id="IPR051397">
    <property type="entry name" value="Zn-ADH-like_protein"/>
</dbReference>
<organism evidence="2 3">
    <name type="scientific">Limimaricola cinnabarinus LL-001</name>
    <dbReference type="NCBI Taxonomy" id="1337093"/>
    <lineage>
        <taxon>Bacteria</taxon>
        <taxon>Pseudomonadati</taxon>
        <taxon>Pseudomonadota</taxon>
        <taxon>Alphaproteobacteria</taxon>
        <taxon>Rhodobacterales</taxon>
        <taxon>Paracoccaceae</taxon>
        <taxon>Limimaricola</taxon>
    </lineage>
</organism>
<dbReference type="NCBIfam" id="TIGR02823">
    <property type="entry name" value="oxido_YhdH"/>
    <property type="match status" value="1"/>
</dbReference>
<dbReference type="PANTHER" id="PTHR43677">
    <property type="entry name" value="SHORT-CHAIN DEHYDROGENASE/REDUCTASE"/>
    <property type="match status" value="1"/>
</dbReference>
<dbReference type="InterPro" id="IPR011032">
    <property type="entry name" value="GroES-like_sf"/>
</dbReference>
<dbReference type="Gene3D" id="3.90.180.10">
    <property type="entry name" value="Medium-chain alcohol dehydrogenases, catalytic domain"/>
    <property type="match status" value="1"/>
</dbReference>
<dbReference type="Proteomes" id="UP000016566">
    <property type="component" value="Unassembled WGS sequence"/>
</dbReference>
<dbReference type="STRING" id="1337093.MBELCI_3338"/>
<dbReference type="SUPFAM" id="SSF50129">
    <property type="entry name" value="GroES-like"/>
    <property type="match status" value="1"/>
</dbReference>
<dbReference type="GO" id="GO:0043957">
    <property type="term" value="F:acryloyl-CoA reductase (NADPH) activity"/>
    <property type="evidence" value="ECO:0007669"/>
    <property type="project" value="TreeGrafter"/>
</dbReference>
<dbReference type="InterPro" id="IPR013149">
    <property type="entry name" value="ADH-like_C"/>
</dbReference>
<dbReference type="Pfam" id="PF08240">
    <property type="entry name" value="ADH_N"/>
    <property type="match status" value="1"/>
</dbReference>
<dbReference type="PANTHER" id="PTHR43677:SF1">
    <property type="entry name" value="ACRYLYL-COA REDUCTASE ACUI-RELATED"/>
    <property type="match status" value="1"/>
</dbReference>
<dbReference type="Gene3D" id="3.40.50.720">
    <property type="entry name" value="NAD(P)-binding Rossmann-like Domain"/>
    <property type="match status" value="1"/>
</dbReference>
<dbReference type="InterPro" id="IPR020843">
    <property type="entry name" value="ER"/>
</dbReference>
<gene>
    <name evidence="2" type="ORF">MBELCI_3338</name>
</gene>